<gene>
    <name evidence="1" type="ORF">ACFQ1S_44060</name>
</gene>
<sequence>MSNSFEFGITRGPTVIVPGHGTSVSAVTVPPCNAAAAVTSTDQVTWTITLNPATYTDGRPVTAQSYVDAWRQQKALPAKEVTATGERTIQVVLARPDSDLPAFLAS</sequence>
<proteinExistence type="predicted"/>
<dbReference type="Proteomes" id="UP001597045">
    <property type="component" value="Unassembled WGS sequence"/>
</dbReference>
<organism evidence="1 2">
    <name type="scientific">Kibdelosporangium lantanae</name>
    <dbReference type="NCBI Taxonomy" id="1497396"/>
    <lineage>
        <taxon>Bacteria</taxon>
        <taxon>Bacillati</taxon>
        <taxon>Actinomycetota</taxon>
        <taxon>Actinomycetes</taxon>
        <taxon>Pseudonocardiales</taxon>
        <taxon>Pseudonocardiaceae</taxon>
        <taxon>Kibdelosporangium</taxon>
    </lineage>
</organism>
<accession>A0ABW3MRS6</accession>
<comment type="caution">
    <text evidence="1">The sequence shown here is derived from an EMBL/GenBank/DDBJ whole genome shotgun (WGS) entry which is preliminary data.</text>
</comment>
<dbReference type="SUPFAM" id="SSF53850">
    <property type="entry name" value="Periplasmic binding protein-like II"/>
    <property type="match status" value="1"/>
</dbReference>
<keyword evidence="2" id="KW-1185">Reference proteome</keyword>
<evidence type="ECO:0000313" key="2">
    <source>
        <dbReference type="Proteomes" id="UP001597045"/>
    </source>
</evidence>
<reference evidence="2" key="1">
    <citation type="journal article" date="2019" name="Int. J. Syst. Evol. Microbiol.">
        <title>The Global Catalogue of Microorganisms (GCM) 10K type strain sequencing project: providing services to taxonomists for standard genome sequencing and annotation.</title>
        <authorList>
            <consortium name="The Broad Institute Genomics Platform"/>
            <consortium name="The Broad Institute Genome Sequencing Center for Infectious Disease"/>
            <person name="Wu L."/>
            <person name="Ma J."/>
        </authorList>
    </citation>
    <scope>NUCLEOTIDE SEQUENCE [LARGE SCALE GENOMIC DNA]</scope>
    <source>
        <strain evidence="2">JCM 31486</strain>
    </source>
</reference>
<evidence type="ECO:0000313" key="1">
    <source>
        <dbReference type="EMBL" id="MFD1052059.1"/>
    </source>
</evidence>
<dbReference type="EMBL" id="JBHTIS010004096">
    <property type="protein sequence ID" value="MFD1052059.1"/>
    <property type="molecule type" value="Genomic_DNA"/>
</dbReference>
<protein>
    <submittedName>
        <fullName evidence="1">Uncharacterized protein</fullName>
    </submittedName>
</protein>
<name>A0ABW3MRS6_9PSEU</name>
<feature type="non-terminal residue" evidence="1">
    <location>
        <position position="106"/>
    </location>
</feature>
<dbReference type="Gene3D" id="3.40.190.10">
    <property type="entry name" value="Periplasmic binding protein-like II"/>
    <property type="match status" value="1"/>
</dbReference>